<dbReference type="OrthoDB" id="6151791at2759"/>
<protein>
    <submittedName>
        <fullName evidence="2">Uncharacterized protein</fullName>
    </submittedName>
</protein>
<dbReference type="PANTHER" id="PTHR34828:SF1">
    <property type="entry name" value="TESTIS-EXPRESSED PROTEIN 45"/>
    <property type="match status" value="1"/>
</dbReference>
<feature type="region of interest" description="Disordered" evidence="1">
    <location>
        <begin position="1"/>
        <end position="20"/>
    </location>
</feature>
<dbReference type="InterPro" id="IPR028001">
    <property type="entry name" value="SAXO5"/>
</dbReference>
<evidence type="ECO:0000313" key="3">
    <source>
        <dbReference type="Proteomes" id="UP001152622"/>
    </source>
</evidence>
<dbReference type="EMBL" id="JAINUF010000002">
    <property type="protein sequence ID" value="KAJ8374756.1"/>
    <property type="molecule type" value="Genomic_DNA"/>
</dbReference>
<accession>A0A9Q1G3Y1</accession>
<proteinExistence type="predicted"/>
<dbReference type="PANTHER" id="PTHR34828">
    <property type="entry name" value="TESTIS-EXPRESSED PROTEIN 45"/>
    <property type="match status" value="1"/>
</dbReference>
<evidence type="ECO:0000256" key="1">
    <source>
        <dbReference type="SAM" id="MobiDB-lite"/>
    </source>
</evidence>
<name>A0A9Q1G3Y1_SYNKA</name>
<evidence type="ECO:0000313" key="2">
    <source>
        <dbReference type="EMBL" id="KAJ8374756.1"/>
    </source>
</evidence>
<keyword evidence="3" id="KW-1185">Reference proteome</keyword>
<organism evidence="2 3">
    <name type="scientific">Synaphobranchus kaupii</name>
    <name type="common">Kaup's arrowtooth eel</name>
    <dbReference type="NCBI Taxonomy" id="118154"/>
    <lineage>
        <taxon>Eukaryota</taxon>
        <taxon>Metazoa</taxon>
        <taxon>Chordata</taxon>
        <taxon>Craniata</taxon>
        <taxon>Vertebrata</taxon>
        <taxon>Euteleostomi</taxon>
        <taxon>Actinopterygii</taxon>
        <taxon>Neopterygii</taxon>
        <taxon>Teleostei</taxon>
        <taxon>Anguilliformes</taxon>
        <taxon>Synaphobranchidae</taxon>
        <taxon>Synaphobranchus</taxon>
    </lineage>
</organism>
<gene>
    <name evidence="2" type="ORF">SKAU_G00053360</name>
</gene>
<reference evidence="2" key="1">
    <citation type="journal article" date="2023" name="Science">
        <title>Genome structures resolve the early diversification of teleost fishes.</title>
        <authorList>
            <person name="Parey E."/>
            <person name="Louis A."/>
            <person name="Montfort J."/>
            <person name="Bouchez O."/>
            <person name="Roques C."/>
            <person name="Iampietro C."/>
            <person name="Lluch J."/>
            <person name="Castinel A."/>
            <person name="Donnadieu C."/>
            <person name="Desvignes T."/>
            <person name="Floi Bucao C."/>
            <person name="Jouanno E."/>
            <person name="Wen M."/>
            <person name="Mejri S."/>
            <person name="Dirks R."/>
            <person name="Jansen H."/>
            <person name="Henkel C."/>
            <person name="Chen W.J."/>
            <person name="Zahm M."/>
            <person name="Cabau C."/>
            <person name="Klopp C."/>
            <person name="Thompson A.W."/>
            <person name="Robinson-Rechavi M."/>
            <person name="Braasch I."/>
            <person name="Lecointre G."/>
            <person name="Bobe J."/>
            <person name="Postlethwait J.H."/>
            <person name="Berthelot C."/>
            <person name="Roest Crollius H."/>
            <person name="Guiguen Y."/>
        </authorList>
    </citation>
    <scope>NUCLEOTIDE SEQUENCE</scope>
    <source>
        <strain evidence="2">WJC10195</strain>
    </source>
</reference>
<dbReference type="Proteomes" id="UP001152622">
    <property type="component" value="Chromosome 2"/>
</dbReference>
<dbReference type="AlphaFoldDB" id="A0A9Q1G3Y1"/>
<comment type="caution">
    <text evidence="2">The sequence shown here is derived from an EMBL/GenBank/DDBJ whole genome shotgun (WGS) entry which is preliminary data.</text>
</comment>
<sequence length="404" mass="45324">MNRDAAEVPEDPFAALSEEQRKSHGYPVLVPCCIQDWASQIIDYQTNGDPRLVNYCTTYTDHFQRPTSFDDISSTIIPVKDSKKNQQEVKLPGSSPKSPLIKYTAPQDGTKIQQYRLNHPLRSAYSDTYKFRWCAPPKAVMQSPAFTMGDPERIRECETSYSAHFSDKGRVSSEVINQTHEHQLINLGDYPTKWKTTTSDVHPSVKTAPVLLIKKDRNFSSVPKGDMDPERNRARMTATSYKFFFSKNNPKGPLVRIDGPAAMTKSNVVLGQVGKEGLSYTSTSSVDYPRRTAVRVMPFIPAPGYGMATQATGPKVTTMQADYRPVKGTRHSLRPEQLELPIQRFIRKSPPSGTCLLMCLCKLSVTCPFKEKRSHLIVLLTLDIDIPVLNIKTANSIPTFVFLS</sequence>